<evidence type="ECO:0000313" key="4">
    <source>
        <dbReference type="EMBL" id="SFG49533.1"/>
    </source>
</evidence>
<gene>
    <name evidence="3" type="ORF">MCBMB27_01081</name>
    <name evidence="4" type="ORF">SAMN05192567_10478</name>
</gene>
<reference evidence="4 6" key="2">
    <citation type="submission" date="2016-10" db="EMBL/GenBank/DDBJ databases">
        <authorList>
            <person name="Varghese N."/>
            <person name="Submissions S."/>
        </authorList>
    </citation>
    <scope>NUCLEOTIDE SEQUENCE [LARGE SCALE GENOMIC DNA]</scope>
    <source>
        <strain evidence="4 6">CBMB27</strain>
    </source>
</reference>
<evidence type="ECO:0000256" key="2">
    <source>
        <dbReference type="SAM" id="Phobius"/>
    </source>
</evidence>
<feature type="compositionally biased region" description="Low complexity" evidence="1">
    <location>
        <begin position="17"/>
        <end position="31"/>
    </location>
</feature>
<keyword evidence="2" id="KW-1133">Transmembrane helix</keyword>
<dbReference type="EMBL" id="CP015367">
    <property type="protein sequence ID" value="APT30372.1"/>
    <property type="molecule type" value="Genomic_DNA"/>
</dbReference>
<dbReference type="AlphaFoldDB" id="A0AAE8HPA3"/>
<keyword evidence="2" id="KW-0472">Membrane</keyword>
<name>A0AAE8HPA3_9HYPH</name>
<dbReference type="RefSeq" id="WP_075379993.1">
    <property type="nucleotide sequence ID" value="NZ_CP015367.1"/>
</dbReference>
<organism evidence="4 6">
    <name type="scientific">Methylobacterium phyllosphaerae</name>
    <dbReference type="NCBI Taxonomy" id="418223"/>
    <lineage>
        <taxon>Bacteria</taxon>
        <taxon>Pseudomonadati</taxon>
        <taxon>Pseudomonadota</taxon>
        <taxon>Alphaproteobacteria</taxon>
        <taxon>Hyphomicrobiales</taxon>
        <taxon>Methylobacteriaceae</taxon>
        <taxon>Methylobacterium</taxon>
    </lineage>
</organism>
<feature type="compositionally biased region" description="Basic and acidic residues" evidence="1">
    <location>
        <begin position="1"/>
        <end position="14"/>
    </location>
</feature>
<accession>A0AAE8HPA3</accession>
<evidence type="ECO:0000313" key="5">
    <source>
        <dbReference type="Proteomes" id="UP000185487"/>
    </source>
</evidence>
<keyword evidence="2" id="KW-0812">Transmembrane</keyword>
<dbReference type="Proteomes" id="UP000185487">
    <property type="component" value="Chromosome"/>
</dbReference>
<protein>
    <submittedName>
        <fullName evidence="4">Uncharacterized protein</fullName>
    </submittedName>
</protein>
<evidence type="ECO:0000313" key="3">
    <source>
        <dbReference type="EMBL" id="APT30372.1"/>
    </source>
</evidence>
<reference evidence="3 5" key="1">
    <citation type="submission" date="2016-04" db="EMBL/GenBank/DDBJ databases">
        <title>Complete genome sequencing and analysis of CBMB27, Methylobacterium phyllosphaerae isolated from leaf tissues of rice (Oryza sativa L.).</title>
        <authorList>
            <person name="Lee Y."/>
            <person name="Hwangbo K."/>
            <person name="Chung H."/>
            <person name="Yoo J."/>
            <person name="Kim K.Y."/>
            <person name="Sa T.M."/>
            <person name="Um Y."/>
            <person name="Madhaiyan M."/>
        </authorList>
    </citation>
    <scope>NUCLEOTIDE SEQUENCE [LARGE SCALE GENOMIC DNA]</scope>
    <source>
        <strain evidence="3 5">CBMB27</strain>
    </source>
</reference>
<dbReference type="EMBL" id="FOPK01000004">
    <property type="protein sequence ID" value="SFG49533.1"/>
    <property type="molecule type" value="Genomic_DNA"/>
</dbReference>
<evidence type="ECO:0000256" key="1">
    <source>
        <dbReference type="SAM" id="MobiDB-lite"/>
    </source>
</evidence>
<sequence>MSEVERQNAERQAQDRLSGPHAAPSPAASAKPALSPSLIAIVGGLVAAGAVAGVLLSGGGETAGTAERPALNLVKTGQIDKAAETLPADEKDKIVAEAKACRAPLGLMRLSKTKADAGGVVRIRAGNYLSPAFNITDGPINIAVPFPAPYEAGKGEIVIEGAAKDVFVELTPGLTVDTTAGVRRIPVIWNTSKPCGG</sequence>
<keyword evidence="5" id="KW-1185">Reference proteome</keyword>
<feature type="transmembrane region" description="Helical" evidence="2">
    <location>
        <begin position="38"/>
        <end position="58"/>
    </location>
</feature>
<feature type="region of interest" description="Disordered" evidence="1">
    <location>
        <begin position="1"/>
        <end position="31"/>
    </location>
</feature>
<dbReference type="Proteomes" id="UP000199140">
    <property type="component" value="Unassembled WGS sequence"/>
</dbReference>
<proteinExistence type="predicted"/>
<dbReference type="KEGG" id="mphy:MCBMB27_01081"/>
<evidence type="ECO:0000313" key="6">
    <source>
        <dbReference type="Proteomes" id="UP000199140"/>
    </source>
</evidence>